<evidence type="ECO:0000259" key="3">
    <source>
        <dbReference type="Pfam" id="PF00561"/>
    </source>
</evidence>
<dbReference type="GO" id="GO:0016020">
    <property type="term" value="C:membrane"/>
    <property type="evidence" value="ECO:0007669"/>
    <property type="project" value="TreeGrafter"/>
</dbReference>
<dbReference type="PRINTS" id="PR00111">
    <property type="entry name" value="ABHYDROLASE"/>
</dbReference>
<gene>
    <name evidence="4" type="ORF">F3S47_10380</name>
</gene>
<evidence type="ECO:0000256" key="2">
    <source>
        <dbReference type="SAM" id="MobiDB-lite"/>
    </source>
</evidence>
<organism evidence="4 5">
    <name type="scientific">Histidinibacterium aquaticum</name>
    <dbReference type="NCBI Taxonomy" id="2613962"/>
    <lineage>
        <taxon>Bacteria</taxon>
        <taxon>Pseudomonadati</taxon>
        <taxon>Pseudomonadota</taxon>
        <taxon>Alphaproteobacteria</taxon>
        <taxon>Rhodobacterales</taxon>
        <taxon>Paracoccaceae</taxon>
        <taxon>Histidinibacterium</taxon>
    </lineage>
</organism>
<comment type="caution">
    <text evidence="4">The sequence shown here is derived from an EMBL/GenBank/DDBJ whole genome shotgun (WGS) entry which is preliminary data.</text>
</comment>
<proteinExistence type="predicted"/>
<protein>
    <submittedName>
        <fullName evidence="4">Alpha/beta hydrolase</fullName>
    </submittedName>
</protein>
<name>A0A5J5GIQ8_9RHOB</name>
<dbReference type="InterPro" id="IPR050266">
    <property type="entry name" value="AB_hydrolase_sf"/>
</dbReference>
<dbReference type="SUPFAM" id="SSF53474">
    <property type="entry name" value="alpha/beta-Hydrolases"/>
    <property type="match status" value="1"/>
</dbReference>
<accession>A0A5J5GIQ8</accession>
<feature type="domain" description="AB hydrolase-1" evidence="3">
    <location>
        <begin position="74"/>
        <end position="310"/>
    </location>
</feature>
<dbReference type="InterPro" id="IPR029058">
    <property type="entry name" value="AB_hydrolase_fold"/>
</dbReference>
<dbReference type="Pfam" id="PF00561">
    <property type="entry name" value="Abhydrolase_1"/>
    <property type="match status" value="1"/>
</dbReference>
<dbReference type="GO" id="GO:0016787">
    <property type="term" value="F:hydrolase activity"/>
    <property type="evidence" value="ECO:0007669"/>
    <property type="project" value="UniProtKB-KW"/>
</dbReference>
<feature type="region of interest" description="Disordered" evidence="2">
    <location>
        <begin position="1"/>
        <end position="41"/>
    </location>
</feature>
<reference evidence="4 5" key="1">
    <citation type="submission" date="2019-09" db="EMBL/GenBank/DDBJ databases">
        <authorList>
            <person name="Park J.-S."/>
            <person name="Choi H.-J."/>
        </authorList>
    </citation>
    <scope>NUCLEOTIDE SEQUENCE [LARGE SCALE GENOMIC DNA]</scope>
    <source>
        <strain evidence="4 5">176SS1-4</strain>
    </source>
</reference>
<dbReference type="EMBL" id="VYQE01000003">
    <property type="protein sequence ID" value="KAA9007920.1"/>
    <property type="molecule type" value="Genomic_DNA"/>
</dbReference>
<keyword evidence="1 4" id="KW-0378">Hydrolase</keyword>
<sequence>MGDDGGDQACPRSAGSVQPRQGGATGRLTRQEAGTTSRRGTFLYEFEQSAESRALMPFDAKPRLNVQDTKGAGPVVILLHDWPMSSEMWTPQFRMLRNAGFRVIRYDCRGFGKSDATGESYDLDALAADLHRLIEARDLREVSLVGIGMGAAEIIRYLAIHGDDRVSRLVLVSCPGPVPARDAECGPDETDPYTRTVRALDEDPEAFCGTYTHEVLSFRGTCRASEATHRAVLEQIRAARPEVMLESLAAVLGTDLTSDIAALRRPVMLLHGEGDDMLPVETTAQRLYEAIPGSRLQVLLGAPHALNLTHTRHFNSALLDFLRLG</sequence>
<dbReference type="InterPro" id="IPR000073">
    <property type="entry name" value="AB_hydrolase_1"/>
</dbReference>
<keyword evidence="5" id="KW-1185">Reference proteome</keyword>
<dbReference type="PANTHER" id="PTHR43798:SF31">
    <property type="entry name" value="AB HYDROLASE SUPERFAMILY PROTEIN YCLE"/>
    <property type="match status" value="1"/>
</dbReference>
<dbReference type="Proteomes" id="UP000326554">
    <property type="component" value="Unassembled WGS sequence"/>
</dbReference>
<dbReference type="AlphaFoldDB" id="A0A5J5GIQ8"/>
<evidence type="ECO:0000313" key="5">
    <source>
        <dbReference type="Proteomes" id="UP000326554"/>
    </source>
</evidence>
<dbReference type="PANTHER" id="PTHR43798">
    <property type="entry name" value="MONOACYLGLYCEROL LIPASE"/>
    <property type="match status" value="1"/>
</dbReference>
<dbReference type="Gene3D" id="3.40.50.1820">
    <property type="entry name" value="alpha/beta hydrolase"/>
    <property type="match status" value="1"/>
</dbReference>
<evidence type="ECO:0000256" key="1">
    <source>
        <dbReference type="ARBA" id="ARBA00022801"/>
    </source>
</evidence>
<evidence type="ECO:0000313" key="4">
    <source>
        <dbReference type="EMBL" id="KAA9007920.1"/>
    </source>
</evidence>